<name>W7Z4H3_9BACL</name>
<sequence>MRIASHVTTEKLRFASDVTLLASCPSTYAAGFSYICVNANGRSVEQYIYNGSSAHNTVVMVAENLSSPVTYGIEFNKVNNYRLSYTIKGHKNSRNFEVKSQVSLLNMELKKQAIIIGGTTAFKAIAYKVTP</sequence>
<protein>
    <submittedName>
        <fullName evidence="1">Uncharacterized protein</fullName>
    </submittedName>
</protein>
<dbReference type="RefSeq" id="WP_036650536.1">
    <property type="nucleotide sequence ID" value="NZ_BAVZ01000010.1"/>
</dbReference>
<reference evidence="1 2" key="1">
    <citation type="journal article" date="2014" name="Genome Announc.">
        <title>Draft Genome Sequence of Paenibacillus pini JCM 16418T, Isolated from the Rhizosphere of Pine Tree.</title>
        <authorList>
            <person name="Yuki M."/>
            <person name="Oshima K."/>
            <person name="Suda W."/>
            <person name="Oshida Y."/>
            <person name="Kitamura K."/>
            <person name="Iida Y."/>
            <person name="Hattori M."/>
            <person name="Ohkuma M."/>
        </authorList>
    </citation>
    <scope>NUCLEOTIDE SEQUENCE [LARGE SCALE GENOMIC DNA]</scope>
    <source>
        <strain evidence="1 2">JCM 16418</strain>
    </source>
</reference>
<comment type="caution">
    <text evidence="1">The sequence shown here is derived from an EMBL/GenBank/DDBJ whole genome shotgun (WGS) entry which is preliminary data.</text>
</comment>
<accession>W7Z4H3</accession>
<dbReference type="AlphaFoldDB" id="W7Z4H3"/>
<evidence type="ECO:0000313" key="1">
    <source>
        <dbReference type="EMBL" id="GAF09269.1"/>
    </source>
</evidence>
<gene>
    <name evidence="1" type="ORF">JCM16418_3395</name>
</gene>
<evidence type="ECO:0000313" key="2">
    <source>
        <dbReference type="Proteomes" id="UP000019364"/>
    </source>
</evidence>
<dbReference type="STRING" id="1236976.JCM16418_3395"/>
<dbReference type="Proteomes" id="UP000019364">
    <property type="component" value="Unassembled WGS sequence"/>
</dbReference>
<organism evidence="1 2">
    <name type="scientific">Paenibacillus pini JCM 16418</name>
    <dbReference type="NCBI Taxonomy" id="1236976"/>
    <lineage>
        <taxon>Bacteria</taxon>
        <taxon>Bacillati</taxon>
        <taxon>Bacillota</taxon>
        <taxon>Bacilli</taxon>
        <taxon>Bacillales</taxon>
        <taxon>Paenibacillaceae</taxon>
        <taxon>Paenibacillus</taxon>
    </lineage>
</organism>
<dbReference type="EMBL" id="BAVZ01000010">
    <property type="protein sequence ID" value="GAF09269.1"/>
    <property type="molecule type" value="Genomic_DNA"/>
</dbReference>
<keyword evidence="2" id="KW-1185">Reference proteome</keyword>
<proteinExistence type="predicted"/>